<accession>A0A383ETJ4</accession>
<name>A0A383ETJ4_9ZZZZ</name>
<dbReference type="PANTHER" id="PTHR10859">
    <property type="entry name" value="GLYCOSYL TRANSFERASE"/>
    <property type="match status" value="1"/>
</dbReference>
<organism evidence="2">
    <name type="scientific">marine metagenome</name>
    <dbReference type="NCBI Taxonomy" id="408172"/>
    <lineage>
        <taxon>unclassified sequences</taxon>
        <taxon>metagenomes</taxon>
        <taxon>ecological metagenomes</taxon>
    </lineage>
</organism>
<dbReference type="InterPro" id="IPR029044">
    <property type="entry name" value="Nucleotide-diphossugar_trans"/>
</dbReference>
<dbReference type="SUPFAM" id="SSF53448">
    <property type="entry name" value="Nucleotide-diphospho-sugar transferases"/>
    <property type="match status" value="1"/>
</dbReference>
<dbReference type="EMBL" id="UINC01228173">
    <property type="protein sequence ID" value="SVE59378.1"/>
    <property type="molecule type" value="Genomic_DNA"/>
</dbReference>
<gene>
    <name evidence="2" type="ORF">METZ01_LOCUS512232</name>
</gene>
<dbReference type="InterPro" id="IPR001173">
    <property type="entry name" value="Glyco_trans_2-like"/>
</dbReference>
<feature type="non-terminal residue" evidence="2">
    <location>
        <position position="88"/>
    </location>
</feature>
<feature type="domain" description="Glycosyltransferase 2-like" evidence="1">
    <location>
        <begin position="5"/>
        <end position="87"/>
    </location>
</feature>
<dbReference type="Pfam" id="PF00535">
    <property type="entry name" value="Glycos_transf_2"/>
    <property type="match status" value="1"/>
</dbReference>
<evidence type="ECO:0000313" key="2">
    <source>
        <dbReference type="EMBL" id="SVE59378.1"/>
    </source>
</evidence>
<dbReference type="AlphaFoldDB" id="A0A383ETJ4"/>
<dbReference type="GO" id="GO:0006487">
    <property type="term" value="P:protein N-linked glycosylation"/>
    <property type="evidence" value="ECO:0007669"/>
    <property type="project" value="TreeGrafter"/>
</dbReference>
<reference evidence="2" key="1">
    <citation type="submission" date="2018-05" db="EMBL/GenBank/DDBJ databases">
        <authorList>
            <person name="Lanie J.A."/>
            <person name="Ng W.-L."/>
            <person name="Kazmierczak K.M."/>
            <person name="Andrzejewski T.M."/>
            <person name="Davidsen T.M."/>
            <person name="Wayne K.J."/>
            <person name="Tettelin H."/>
            <person name="Glass J.I."/>
            <person name="Rusch D."/>
            <person name="Podicherti R."/>
            <person name="Tsui H.-C.T."/>
            <person name="Winkler M.E."/>
        </authorList>
    </citation>
    <scope>NUCLEOTIDE SEQUENCE</scope>
</reference>
<dbReference type="Gene3D" id="3.90.550.10">
    <property type="entry name" value="Spore Coat Polysaccharide Biosynthesis Protein SpsA, Chain A"/>
    <property type="match status" value="1"/>
</dbReference>
<dbReference type="PANTHER" id="PTHR10859:SF91">
    <property type="entry name" value="DOLICHYL-PHOSPHATE BETA-GLUCOSYLTRANSFERASE"/>
    <property type="match status" value="1"/>
</dbReference>
<evidence type="ECO:0000259" key="1">
    <source>
        <dbReference type="Pfam" id="PF00535"/>
    </source>
</evidence>
<protein>
    <recommendedName>
        <fullName evidence="1">Glycosyltransferase 2-like domain-containing protein</fullName>
    </recommendedName>
</protein>
<sequence>MFSISVIIPVYNEEKTLLEMLAKYSPLKKNTDIELIIVNDGSNDNTKNLIENNSLIFDKVIHLSKNQGKGKAVREGLKIAKNEYIFIQ</sequence>
<proteinExistence type="predicted"/>